<feature type="transmembrane region" description="Helical" evidence="1">
    <location>
        <begin position="314"/>
        <end position="332"/>
    </location>
</feature>
<dbReference type="EMBL" id="BAABHB010000008">
    <property type="protein sequence ID" value="GAA4411749.1"/>
    <property type="molecule type" value="Genomic_DNA"/>
</dbReference>
<evidence type="ECO:0008006" key="4">
    <source>
        <dbReference type="Google" id="ProtNLM"/>
    </source>
</evidence>
<gene>
    <name evidence="2" type="ORF">GCM10023187_38000</name>
</gene>
<dbReference type="RefSeq" id="WP_345269503.1">
    <property type="nucleotide sequence ID" value="NZ_BAABHB010000008.1"/>
</dbReference>
<comment type="caution">
    <text evidence="2">The sequence shown here is derived from an EMBL/GenBank/DDBJ whole genome shotgun (WGS) entry which is preliminary data.</text>
</comment>
<feature type="transmembrane region" description="Helical" evidence="1">
    <location>
        <begin position="9"/>
        <end position="30"/>
    </location>
</feature>
<feature type="transmembrane region" description="Helical" evidence="1">
    <location>
        <begin position="179"/>
        <end position="197"/>
    </location>
</feature>
<accession>A0ABP8KNF7</accession>
<evidence type="ECO:0000313" key="3">
    <source>
        <dbReference type="Proteomes" id="UP001500936"/>
    </source>
</evidence>
<dbReference type="Proteomes" id="UP001500936">
    <property type="component" value="Unassembled WGS sequence"/>
</dbReference>
<reference evidence="3" key="1">
    <citation type="journal article" date="2019" name="Int. J. Syst. Evol. Microbiol.">
        <title>The Global Catalogue of Microorganisms (GCM) 10K type strain sequencing project: providing services to taxonomists for standard genome sequencing and annotation.</title>
        <authorList>
            <consortium name="The Broad Institute Genomics Platform"/>
            <consortium name="The Broad Institute Genome Sequencing Center for Infectious Disease"/>
            <person name="Wu L."/>
            <person name="Ma J."/>
        </authorList>
    </citation>
    <scope>NUCLEOTIDE SEQUENCE [LARGE SCALE GENOMIC DNA]</scope>
    <source>
        <strain evidence="3">JCM 17925</strain>
    </source>
</reference>
<evidence type="ECO:0000313" key="2">
    <source>
        <dbReference type="EMBL" id="GAA4411749.1"/>
    </source>
</evidence>
<keyword evidence="1" id="KW-0812">Transmembrane</keyword>
<name>A0ABP8KNF7_9BACT</name>
<keyword evidence="3" id="KW-1185">Reference proteome</keyword>
<keyword evidence="1" id="KW-1133">Transmembrane helix</keyword>
<proteinExistence type="predicted"/>
<feature type="transmembrane region" description="Helical" evidence="1">
    <location>
        <begin position="338"/>
        <end position="359"/>
    </location>
</feature>
<evidence type="ECO:0000256" key="1">
    <source>
        <dbReference type="SAM" id="Phobius"/>
    </source>
</evidence>
<feature type="transmembrane region" description="Helical" evidence="1">
    <location>
        <begin position="83"/>
        <end position="104"/>
    </location>
</feature>
<feature type="transmembrane region" description="Helical" evidence="1">
    <location>
        <begin position="287"/>
        <end position="307"/>
    </location>
</feature>
<feature type="transmembrane region" description="Helical" evidence="1">
    <location>
        <begin position="140"/>
        <end position="159"/>
    </location>
</feature>
<organism evidence="2 3">
    <name type="scientific">Nibrella viscosa</name>
    <dbReference type="NCBI Taxonomy" id="1084524"/>
    <lineage>
        <taxon>Bacteria</taxon>
        <taxon>Pseudomonadati</taxon>
        <taxon>Bacteroidota</taxon>
        <taxon>Cytophagia</taxon>
        <taxon>Cytophagales</taxon>
        <taxon>Spirosomataceae</taxon>
        <taxon>Nibrella</taxon>
    </lineage>
</organism>
<feature type="transmembrane region" description="Helical" evidence="1">
    <location>
        <begin position="371"/>
        <end position="391"/>
    </location>
</feature>
<protein>
    <recommendedName>
        <fullName evidence="4">Glycosyltransferase RgtA/B/C/D-like domain-containing protein</fullName>
    </recommendedName>
</protein>
<feature type="transmembrane region" description="Helical" evidence="1">
    <location>
        <begin position="209"/>
        <end position="232"/>
    </location>
</feature>
<keyword evidence="1" id="KW-0472">Membrane</keyword>
<sequence length="552" mass="62761">MTTQRRDQLIIFCLFFITPILYALITQHAWEDWYITYRSSKNLAIGNGLVFRPGERLHTFTSPLGTLLPAFLTWITGNYSDDLVLWLYRICNSILLGLSGVLLYRFGKQVLRHSLPLVLLLGLVLFDSKLIDNSINGMETALMIFFLTFCLYVMTGGTRRLVLPLALGFAGLMWSRPDGFIHVSGLSIGLLIWAPANGTVRTRADWFQVLVKAALLGLLFYLPWILWAWWYYGTPVPNTVLAKGLNSTTDIKALLKTLVLFPYVSLTDPAVRLYQVYAPSYSFMGGWPAWVATVSKLLGWIACFYWIVPGAKKWGRIISFGALISCLYLSLIKSNYPWYIPMATLLCSGSLVILFDQLIERFRLTVARQITYGLMLIVVLFQIGLLGAMAYQMRVQQATIENNRQQVGLWLKSQAGSPKETVFLECLGYIGFYSGLTMYDFPGLSSSEVVNARRQIGAMDYPFVFAPLIEQLKPDWVVLRPYEHGVISTKSQVLSQEYEMVREFSVWDKVESMDVPGKSYMEWDAVFRVFRRKKEGTTLSQQPKSNELTTSL</sequence>